<comment type="similarity">
    <text evidence="1">Belongs to the arsA ATPase family.</text>
</comment>
<dbReference type="PANTHER" id="PTHR10803">
    <property type="entry name" value="ARSENICAL PUMP-DRIVING ATPASE ARSENITE-TRANSLOCATING ATPASE"/>
    <property type="match status" value="1"/>
</dbReference>
<dbReference type="InterPro" id="IPR027417">
    <property type="entry name" value="P-loop_NTPase"/>
</dbReference>
<dbReference type="SMART" id="SM00382">
    <property type="entry name" value="AAA"/>
    <property type="match status" value="2"/>
</dbReference>
<protein>
    <submittedName>
        <fullName evidence="3">Arsenical pump-driving ATPase</fullName>
    </submittedName>
</protein>
<dbReference type="NCBIfam" id="TIGR00345">
    <property type="entry name" value="GET3_arsA_TRC40"/>
    <property type="match status" value="1"/>
</dbReference>
<dbReference type="InterPro" id="IPR027541">
    <property type="entry name" value="Ars_ATPase"/>
</dbReference>
<gene>
    <name evidence="3" type="primary">arsA</name>
    <name evidence="3" type="ORF">FLK61_27510</name>
</gene>
<organism evidence="3 4">
    <name type="scientific">Paenalkalicoccus suaedae</name>
    <dbReference type="NCBI Taxonomy" id="2592382"/>
    <lineage>
        <taxon>Bacteria</taxon>
        <taxon>Bacillati</taxon>
        <taxon>Bacillota</taxon>
        <taxon>Bacilli</taxon>
        <taxon>Bacillales</taxon>
        <taxon>Bacillaceae</taxon>
        <taxon>Paenalkalicoccus</taxon>
    </lineage>
</organism>
<dbReference type="GO" id="GO:0005524">
    <property type="term" value="F:ATP binding"/>
    <property type="evidence" value="ECO:0007669"/>
    <property type="project" value="InterPro"/>
</dbReference>
<dbReference type="SUPFAM" id="SSF52540">
    <property type="entry name" value="P-loop containing nucleoside triphosphate hydrolases"/>
    <property type="match status" value="2"/>
</dbReference>
<dbReference type="InterPro" id="IPR025723">
    <property type="entry name" value="ArsA/GET3_ATPase-like"/>
</dbReference>
<dbReference type="PIRSF" id="PIRSF001327">
    <property type="entry name" value="Arsenical_pump-driving_ATPase"/>
    <property type="match status" value="1"/>
</dbReference>
<reference evidence="4" key="1">
    <citation type="submission" date="2019-07" db="EMBL/GenBank/DDBJ databases">
        <title>Bacillus alkalisoli sp. nov. isolated from saline soil.</title>
        <authorList>
            <person name="Sun J.-Q."/>
            <person name="Xu L."/>
        </authorList>
    </citation>
    <scope>NUCLEOTIDE SEQUENCE [LARGE SCALE GENOMIC DNA]</scope>
    <source>
        <strain evidence="4">M4U3P1</strain>
    </source>
</reference>
<evidence type="ECO:0000256" key="1">
    <source>
        <dbReference type="ARBA" id="ARBA00011040"/>
    </source>
</evidence>
<dbReference type="RefSeq" id="WP_176008540.1">
    <property type="nucleotide sequence ID" value="NZ_CP041372.2"/>
</dbReference>
<dbReference type="InterPro" id="IPR016300">
    <property type="entry name" value="ATPase_ArsA/GET3"/>
</dbReference>
<dbReference type="PANTHER" id="PTHR10803:SF3">
    <property type="entry name" value="ATPASE GET3"/>
    <property type="match status" value="1"/>
</dbReference>
<evidence type="ECO:0000313" key="3">
    <source>
        <dbReference type="EMBL" id="QKS70503.1"/>
    </source>
</evidence>
<keyword evidence="4" id="KW-1185">Reference proteome</keyword>
<accession>A0A859FAX6</accession>
<dbReference type="Proteomes" id="UP000318138">
    <property type="component" value="Chromosome"/>
</dbReference>
<feature type="domain" description="AAA+ ATPase" evidence="2">
    <location>
        <begin position="11"/>
        <end position="232"/>
    </location>
</feature>
<dbReference type="CDD" id="cd02035">
    <property type="entry name" value="ArsA"/>
    <property type="match status" value="2"/>
</dbReference>
<dbReference type="KEGG" id="psua:FLK61_27510"/>
<dbReference type="Gene3D" id="3.40.50.300">
    <property type="entry name" value="P-loop containing nucleotide triphosphate hydrolases"/>
    <property type="match status" value="2"/>
</dbReference>
<dbReference type="AlphaFoldDB" id="A0A859FAX6"/>
<dbReference type="GO" id="GO:0016887">
    <property type="term" value="F:ATP hydrolysis activity"/>
    <property type="evidence" value="ECO:0007669"/>
    <property type="project" value="InterPro"/>
</dbReference>
<sequence length="578" mass="62735">MKRFTPTQLGHTPYLFFTGKGGVGKTSTAAATAIALADAGKRVLIVSTDPASNLQDVFGVELSNAPAPVPNVANLDAANLDPEEAAQAYRDRVIGPYRDKLPKPAVDQMEEQMSGACTVEVAAFDEFTQLLTDNTHTDRYDHIVFDTAPTGHTLRLLQLPSAWSDFLDENEHGASCLGPVSGLKAKKESYEQAVKALADSSQTTLVLVARPDEATIQEANRASKELGDLGILNQQLIINGVFERNSDDPTAIALENKQRKVLDTIDDQASYIPLVGYTITGLDALRAFGENTDVPRALEAVDLPAIPGVQELVHHVSQKSEGVIMTMGKGGVGKTTMACAIAVGLAEKGHRVHLTTTDPTAHVGNLVQDHEFLQVSRIDPKEEVEAYKARVLQTAGESLSEDELAFMKEDLDSPCTEEIAVFQAFAKVVDDVQDSFVVIDTAPTGHTLLLLDAAQSYHREVERAAGNLDRSVKELLPKLRDPAFTTVALVTLPEATPVFEASRLQEDLKRASIVPSWWIINQSFGATETRDPLLQNRALAEQQWIKRVVEKEATNAAIVPWQADAIVGIDQLKVLLEV</sequence>
<feature type="domain" description="AAA+ ATPase" evidence="2">
    <location>
        <begin position="320"/>
        <end position="512"/>
    </location>
</feature>
<evidence type="ECO:0000259" key="2">
    <source>
        <dbReference type="SMART" id="SM00382"/>
    </source>
</evidence>
<dbReference type="EMBL" id="CP041372">
    <property type="protein sequence ID" value="QKS70503.1"/>
    <property type="molecule type" value="Genomic_DNA"/>
</dbReference>
<proteinExistence type="inferred from homology"/>
<dbReference type="GO" id="GO:0015446">
    <property type="term" value="F:ATPase-coupled arsenite transmembrane transporter activity"/>
    <property type="evidence" value="ECO:0007669"/>
    <property type="project" value="InterPro"/>
</dbReference>
<name>A0A859FAX6_9BACI</name>
<dbReference type="NCBIfam" id="TIGR04291">
    <property type="entry name" value="arsen_driv_ArsA"/>
    <property type="match status" value="1"/>
</dbReference>
<dbReference type="InterPro" id="IPR003593">
    <property type="entry name" value="AAA+_ATPase"/>
</dbReference>
<evidence type="ECO:0000313" key="4">
    <source>
        <dbReference type="Proteomes" id="UP000318138"/>
    </source>
</evidence>
<dbReference type="Pfam" id="PF02374">
    <property type="entry name" value="ArsA_ATPase"/>
    <property type="match status" value="3"/>
</dbReference>